<evidence type="ECO:0000256" key="4">
    <source>
        <dbReference type="ARBA" id="ARBA00023125"/>
    </source>
</evidence>
<keyword evidence="5" id="KW-0804">Transcription</keyword>
<dbReference type="Pfam" id="PF00072">
    <property type="entry name" value="Response_reg"/>
    <property type="match status" value="1"/>
</dbReference>
<dbReference type="InterPro" id="IPR001867">
    <property type="entry name" value="OmpR/PhoB-type_DNA-bd"/>
</dbReference>
<evidence type="ECO:0000313" key="12">
    <source>
        <dbReference type="Proteomes" id="UP000248724"/>
    </source>
</evidence>
<dbReference type="CDD" id="cd17574">
    <property type="entry name" value="REC_OmpR"/>
    <property type="match status" value="1"/>
</dbReference>
<keyword evidence="1 6" id="KW-0597">Phosphoprotein</keyword>
<feature type="domain" description="Response regulatory" evidence="8">
    <location>
        <begin position="6"/>
        <end position="119"/>
    </location>
</feature>
<evidence type="ECO:0000256" key="7">
    <source>
        <dbReference type="PROSITE-ProRule" id="PRU01091"/>
    </source>
</evidence>
<reference evidence="11" key="2">
    <citation type="submission" date="2018-05" db="EMBL/GenBank/DDBJ databases">
        <authorList>
            <person name="Ferrari B."/>
        </authorList>
    </citation>
    <scope>NUCLEOTIDE SEQUENCE</scope>
    <source>
        <strain evidence="11">RRmetagenome_bin12</strain>
    </source>
</reference>
<dbReference type="FunFam" id="3.40.50.2300:FF:000001">
    <property type="entry name" value="DNA-binding response regulator PhoB"/>
    <property type="match status" value="1"/>
</dbReference>
<dbReference type="InterPro" id="IPR036388">
    <property type="entry name" value="WH-like_DNA-bd_sf"/>
</dbReference>
<feature type="domain" description="OmpR/PhoB-type" evidence="9">
    <location>
        <begin position="127"/>
        <end position="224"/>
    </location>
</feature>
<dbReference type="InterPro" id="IPR001789">
    <property type="entry name" value="Sig_transdc_resp-reg_receiver"/>
</dbReference>
<dbReference type="PANTHER" id="PTHR48111">
    <property type="entry name" value="REGULATOR OF RPOS"/>
    <property type="match status" value="1"/>
</dbReference>
<dbReference type="Gene3D" id="3.40.50.2300">
    <property type="match status" value="1"/>
</dbReference>
<dbReference type="Proteomes" id="UP000606991">
    <property type="component" value="Unassembled WGS sequence"/>
</dbReference>
<evidence type="ECO:0000256" key="1">
    <source>
        <dbReference type="ARBA" id="ARBA00022553"/>
    </source>
</evidence>
<dbReference type="AlphaFoldDB" id="A0A2W6A930"/>
<dbReference type="InterPro" id="IPR011006">
    <property type="entry name" value="CheY-like_superfamily"/>
</dbReference>
<dbReference type="Proteomes" id="UP000248724">
    <property type="component" value="Unassembled WGS sequence"/>
</dbReference>
<keyword evidence="4 7" id="KW-0238">DNA-binding</keyword>
<sequence>MTEPTRILVVDDEQSIRDFISLGLTHEGYAVQTAADGHAGLRAVSDFKPHLVIVDLMMPRMDGWEMCRAIAGDQHRGIIILSARDETGDRIQGLELGADDYLVKPFDFGELLARIHAVMRRRDPSQSRTVRAGDLSIDTGTRDVIVAGREVSLSAREFDLLLYLAVNVDQVLPRQRILDEVWGYNFFGDENNVEVYVRYLRQKLDDLQHERIQTVRGVGYRLRSLTGAALAEG</sequence>
<reference evidence="11 12" key="1">
    <citation type="journal article" date="2017" name="Nature">
        <title>Atmospheric trace gases support primary production in Antarctic desert surface soil.</title>
        <authorList>
            <person name="Ji M."/>
            <person name="Greening C."/>
            <person name="Vanwonterghem I."/>
            <person name="Carere C.R."/>
            <person name="Bay S.K."/>
            <person name="Steen J.A."/>
            <person name="Montgomery K."/>
            <person name="Lines T."/>
            <person name="Beardall J."/>
            <person name="van Dorst J."/>
            <person name="Snape I."/>
            <person name="Stott M.B."/>
            <person name="Hugenholtz P."/>
            <person name="Ferrari B.C."/>
        </authorList>
    </citation>
    <scope>NUCLEOTIDE SEQUENCE [LARGE SCALE GENOMIC DNA]</scope>
    <source>
        <strain evidence="11">RRmetagenome_bin12</strain>
    </source>
</reference>
<evidence type="ECO:0000313" key="13">
    <source>
        <dbReference type="Proteomes" id="UP000606991"/>
    </source>
</evidence>
<dbReference type="GO" id="GO:0006355">
    <property type="term" value="P:regulation of DNA-templated transcription"/>
    <property type="evidence" value="ECO:0007669"/>
    <property type="project" value="InterPro"/>
</dbReference>
<evidence type="ECO:0000259" key="8">
    <source>
        <dbReference type="PROSITE" id="PS50110"/>
    </source>
</evidence>
<dbReference type="EMBL" id="JAEKNS010000142">
    <property type="protein sequence ID" value="MBJ7595926.1"/>
    <property type="molecule type" value="Genomic_DNA"/>
</dbReference>
<dbReference type="Pfam" id="PF00486">
    <property type="entry name" value="Trans_reg_C"/>
    <property type="match status" value="1"/>
</dbReference>
<dbReference type="FunFam" id="1.10.10.10:FF:000005">
    <property type="entry name" value="Two-component system response regulator"/>
    <property type="match status" value="1"/>
</dbReference>
<dbReference type="SUPFAM" id="SSF52172">
    <property type="entry name" value="CheY-like"/>
    <property type="match status" value="1"/>
</dbReference>
<organism evidence="11 12">
    <name type="scientific">Candidatus Aeolococcus gillhamiae</name>
    <dbReference type="NCBI Taxonomy" id="3127015"/>
    <lineage>
        <taxon>Bacteria</taxon>
        <taxon>Bacillati</taxon>
        <taxon>Candidatus Dormiibacterota</taxon>
        <taxon>Candidatus Dormibacteria</taxon>
        <taxon>Candidatus Aeolococcales</taxon>
        <taxon>Candidatus Aeolococcaceae</taxon>
        <taxon>Candidatus Aeolococcus</taxon>
    </lineage>
</organism>
<dbReference type="CDD" id="cd00383">
    <property type="entry name" value="trans_reg_C"/>
    <property type="match status" value="1"/>
</dbReference>
<evidence type="ECO:0000256" key="2">
    <source>
        <dbReference type="ARBA" id="ARBA00023012"/>
    </source>
</evidence>
<dbReference type="PANTHER" id="PTHR48111:SF22">
    <property type="entry name" value="REGULATOR OF RPOS"/>
    <property type="match status" value="1"/>
</dbReference>
<dbReference type="SMART" id="SM00862">
    <property type="entry name" value="Trans_reg_C"/>
    <property type="match status" value="1"/>
</dbReference>
<comment type="caution">
    <text evidence="11">The sequence shown here is derived from an EMBL/GenBank/DDBJ whole genome shotgun (WGS) entry which is preliminary data.</text>
</comment>
<dbReference type="EMBL" id="QHBU01000093">
    <property type="protein sequence ID" value="PZR81808.1"/>
    <property type="molecule type" value="Genomic_DNA"/>
</dbReference>
<dbReference type="GO" id="GO:0000156">
    <property type="term" value="F:phosphorelay response regulator activity"/>
    <property type="evidence" value="ECO:0007669"/>
    <property type="project" value="TreeGrafter"/>
</dbReference>
<protein>
    <submittedName>
        <fullName evidence="11">DNA-binding response regulator</fullName>
    </submittedName>
    <submittedName>
        <fullName evidence="10">Response regulator transcription factor</fullName>
    </submittedName>
</protein>
<evidence type="ECO:0000313" key="11">
    <source>
        <dbReference type="EMBL" id="PZR81808.1"/>
    </source>
</evidence>
<evidence type="ECO:0000256" key="6">
    <source>
        <dbReference type="PROSITE-ProRule" id="PRU00169"/>
    </source>
</evidence>
<keyword evidence="3" id="KW-0805">Transcription regulation</keyword>
<dbReference type="Gene3D" id="1.10.10.10">
    <property type="entry name" value="Winged helix-like DNA-binding domain superfamily/Winged helix DNA-binding domain"/>
    <property type="match status" value="1"/>
</dbReference>
<accession>A0A934N4T7</accession>
<accession>A0A2W6A930</accession>
<dbReference type="GO" id="GO:0032993">
    <property type="term" value="C:protein-DNA complex"/>
    <property type="evidence" value="ECO:0007669"/>
    <property type="project" value="TreeGrafter"/>
</dbReference>
<dbReference type="Gene3D" id="6.10.250.690">
    <property type="match status" value="1"/>
</dbReference>
<keyword evidence="2" id="KW-0902">Two-component regulatory system</keyword>
<dbReference type="InterPro" id="IPR039420">
    <property type="entry name" value="WalR-like"/>
</dbReference>
<dbReference type="GO" id="GO:0000976">
    <property type="term" value="F:transcription cis-regulatory region binding"/>
    <property type="evidence" value="ECO:0007669"/>
    <property type="project" value="TreeGrafter"/>
</dbReference>
<dbReference type="PROSITE" id="PS51755">
    <property type="entry name" value="OMPR_PHOB"/>
    <property type="match status" value="1"/>
</dbReference>
<dbReference type="GO" id="GO:0005829">
    <property type="term" value="C:cytosol"/>
    <property type="evidence" value="ECO:0007669"/>
    <property type="project" value="TreeGrafter"/>
</dbReference>
<name>A0A2W6A930_9BACT</name>
<feature type="DNA-binding region" description="OmpR/PhoB-type" evidence="7">
    <location>
        <begin position="127"/>
        <end position="224"/>
    </location>
</feature>
<dbReference type="SMART" id="SM00448">
    <property type="entry name" value="REC"/>
    <property type="match status" value="1"/>
</dbReference>
<evidence type="ECO:0000256" key="3">
    <source>
        <dbReference type="ARBA" id="ARBA00023015"/>
    </source>
</evidence>
<evidence type="ECO:0000256" key="5">
    <source>
        <dbReference type="ARBA" id="ARBA00023163"/>
    </source>
</evidence>
<evidence type="ECO:0000259" key="9">
    <source>
        <dbReference type="PROSITE" id="PS51755"/>
    </source>
</evidence>
<gene>
    <name evidence="11" type="ORF">DLM65_05075</name>
    <name evidence="10" type="ORF">JF886_13920</name>
</gene>
<dbReference type="RefSeq" id="WP_337313478.1">
    <property type="nucleotide sequence ID" value="NZ_JAEKNS010000142.1"/>
</dbReference>
<reference evidence="10 13" key="3">
    <citation type="submission" date="2020-10" db="EMBL/GenBank/DDBJ databases">
        <title>Ca. Dormibacterota MAGs.</title>
        <authorList>
            <person name="Montgomery K."/>
        </authorList>
    </citation>
    <scope>NUCLEOTIDE SEQUENCE [LARGE SCALE GENOMIC DNA]</scope>
    <source>
        <strain evidence="10">SC8812_S17_18</strain>
    </source>
</reference>
<dbReference type="PROSITE" id="PS50110">
    <property type="entry name" value="RESPONSE_REGULATORY"/>
    <property type="match status" value="1"/>
</dbReference>
<feature type="modified residue" description="4-aspartylphosphate" evidence="6">
    <location>
        <position position="55"/>
    </location>
</feature>
<evidence type="ECO:0000313" key="10">
    <source>
        <dbReference type="EMBL" id="MBJ7595926.1"/>
    </source>
</evidence>
<proteinExistence type="predicted"/>